<dbReference type="GO" id="GO:0009253">
    <property type="term" value="P:peptidoglycan catabolic process"/>
    <property type="evidence" value="ECO:0007669"/>
    <property type="project" value="InterPro"/>
</dbReference>
<accession>A0A937F9R6</accession>
<dbReference type="InterPro" id="IPR050695">
    <property type="entry name" value="N-acetylmuramoyl_amidase_3"/>
</dbReference>
<dbReference type="GO" id="GO:0030288">
    <property type="term" value="C:outer membrane-bounded periplasmic space"/>
    <property type="evidence" value="ECO:0007669"/>
    <property type="project" value="TreeGrafter"/>
</dbReference>
<dbReference type="Proteomes" id="UP000659388">
    <property type="component" value="Unassembled WGS sequence"/>
</dbReference>
<evidence type="ECO:0000259" key="5">
    <source>
        <dbReference type="SMART" id="SM00646"/>
    </source>
</evidence>
<evidence type="ECO:0000313" key="7">
    <source>
        <dbReference type="Proteomes" id="UP000659388"/>
    </source>
</evidence>
<dbReference type="GO" id="GO:0008745">
    <property type="term" value="F:N-acetylmuramoyl-L-alanine amidase activity"/>
    <property type="evidence" value="ECO:0007669"/>
    <property type="project" value="UniProtKB-EC"/>
</dbReference>
<comment type="catalytic activity">
    <reaction evidence="1">
        <text>Hydrolyzes the link between N-acetylmuramoyl residues and L-amino acid residues in certain cell-wall glycopeptides.</text>
        <dbReference type="EC" id="3.5.1.28"/>
    </reaction>
</comment>
<reference evidence="6" key="1">
    <citation type="submission" date="2021-01" db="EMBL/GenBank/DDBJ databases">
        <title>Fulvivirga kasyanovii gen. nov., sp nov., a novel member of the phylum Bacteroidetes isolated from seawater in a mussel farm.</title>
        <authorList>
            <person name="Zhao L.-H."/>
            <person name="Wang Z.-J."/>
        </authorList>
    </citation>
    <scope>NUCLEOTIDE SEQUENCE</scope>
    <source>
        <strain evidence="6">2943</strain>
    </source>
</reference>
<dbReference type="SUPFAM" id="SSF53187">
    <property type="entry name" value="Zn-dependent exopeptidases"/>
    <property type="match status" value="1"/>
</dbReference>
<dbReference type="InterPro" id="IPR002508">
    <property type="entry name" value="MurNAc-LAA_cat"/>
</dbReference>
<dbReference type="Gene3D" id="3.40.630.40">
    <property type="entry name" value="Zn-dependent exopeptidases"/>
    <property type="match status" value="1"/>
</dbReference>
<dbReference type="FunFam" id="3.40.630.40:FF:000005">
    <property type="entry name" value="N-acetylmuramoyl-L-alanine amidase (AmiA)"/>
    <property type="match status" value="1"/>
</dbReference>
<proteinExistence type="predicted"/>
<keyword evidence="3" id="KW-0378">Hydrolase</keyword>
<dbReference type="Pfam" id="PF01520">
    <property type="entry name" value="Amidase_3"/>
    <property type="match status" value="1"/>
</dbReference>
<dbReference type="AlphaFoldDB" id="A0A937F9R6"/>
<keyword evidence="4" id="KW-0812">Transmembrane</keyword>
<feature type="domain" description="MurNAc-LAA" evidence="5">
    <location>
        <begin position="140"/>
        <end position="304"/>
    </location>
</feature>
<organism evidence="6 7">
    <name type="scientific">Fulvivirga sediminis</name>
    <dbReference type="NCBI Taxonomy" id="2803949"/>
    <lineage>
        <taxon>Bacteria</taxon>
        <taxon>Pseudomonadati</taxon>
        <taxon>Bacteroidota</taxon>
        <taxon>Cytophagia</taxon>
        <taxon>Cytophagales</taxon>
        <taxon>Fulvivirgaceae</taxon>
        <taxon>Fulvivirga</taxon>
    </lineage>
</organism>
<keyword evidence="7" id="KW-1185">Reference proteome</keyword>
<dbReference type="CDD" id="cd02696">
    <property type="entry name" value="MurNAc-LAA"/>
    <property type="match status" value="1"/>
</dbReference>
<protein>
    <recommendedName>
        <fullName evidence="2">N-acetylmuramoyl-L-alanine amidase</fullName>
        <ecNumber evidence="2">3.5.1.28</ecNumber>
    </recommendedName>
</protein>
<dbReference type="PANTHER" id="PTHR30404">
    <property type="entry name" value="N-ACETYLMURAMOYL-L-ALANINE AMIDASE"/>
    <property type="match status" value="1"/>
</dbReference>
<evidence type="ECO:0000256" key="1">
    <source>
        <dbReference type="ARBA" id="ARBA00001561"/>
    </source>
</evidence>
<dbReference type="EMBL" id="JAESIY010000005">
    <property type="protein sequence ID" value="MBL3656538.1"/>
    <property type="molecule type" value="Genomic_DNA"/>
</dbReference>
<name>A0A937F9R6_9BACT</name>
<keyword evidence="4" id="KW-1133">Transmembrane helix</keyword>
<evidence type="ECO:0000256" key="4">
    <source>
        <dbReference type="SAM" id="Phobius"/>
    </source>
</evidence>
<dbReference type="SMART" id="SM00646">
    <property type="entry name" value="Ami_3"/>
    <property type="match status" value="1"/>
</dbReference>
<evidence type="ECO:0000313" key="6">
    <source>
        <dbReference type="EMBL" id="MBL3656538.1"/>
    </source>
</evidence>
<gene>
    <name evidence="6" type="ORF">JL102_10375</name>
</gene>
<feature type="transmembrane region" description="Helical" evidence="4">
    <location>
        <begin position="48"/>
        <end position="66"/>
    </location>
</feature>
<sequence length="315" mass="35362">MKKPKKTKSKPCLAKYQNFNLSSGFFGFREKITILCKVIGITFKKRKIVKNITIVFLLLAITLLSSSSQIKKTDFKVKTVVIDAGHGGHDPGTHGSSTKEKDLVLKVALKLGSYIEEYLPDVKVIYTRDDDTFVTLKGRAEIANKNKADVFISIHANSLPESVSTTRKNQIRGTETYVMGAQNTGRNLEVAKRENSVILLEEDYEKTYDFDPNSPESYILFSLTQSAFQEKSIYLATQIENQFKTRAGRHSLGVKQSSLYVLWSTAMPSVLVEIGYLSNSTEEEQLNNSSVQGNIASGIFRAFRDYKNEIESLNK</sequence>
<evidence type="ECO:0000256" key="2">
    <source>
        <dbReference type="ARBA" id="ARBA00011901"/>
    </source>
</evidence>
<dbReference type="PANTHER" id="PTHR30404:SF0">
    <property type="entry name" value="N-ACETYLMURAMOYL-L-ALANINE AMIDASE AMIC"/>
    <property type="match status" value="1"/>
</dbReference>
<evidence type="ECO:0000256" key="3">
    <source>
        <dbReference type="ARBA" id="ARBA00022801"/>
    </source>
</evidence>
<keyword evidence="4" id="KW-0472">Membrane</keyword>
<dbReference type="EC" id="3.5.1.28" evidence="2"/>
<comment type="caution">
    <text evidence="6">The sequence shown here is derived from an EMBL/GenBank/DDBJ whole genome shotgun (WGS) entry which is preliminary data.</text>
</comment>